<proteinExistence type="inferred from homology"/>
<reference evidence="8 9" key="1">
    <citation type="submission" date="2018-11" db="EMBL/GenBank/DDBJ databases">
        <title>Mesobaculum littorinae gen. nov., sp. nov., isolated from Littorina scabra that represents a novel genus of the order Rhodobacteraceae.</title>
        <authorList>
            <person name="Li F."/>
        </authorList>
    </citation>
    <scope>NUCLEOTIDE SEQUENCE [LARGE SCALE GENOMIC DNA]</scope>
    <source>
        <strain evidence="8 9">M0103</strain>
    </source>
</reference>
<name>A0A438AM47_9RHOB</name>
<gene>
    <name evidence="8" type="ORF">EKE94_03005</name>
</gene>
<dbReference type="InterPro" id="IPR015853">
    <property type="entry name" value="ABC_transpr_FbpC"/>
</dbReference>
<protein>
    <submittedName>
        <fullName evidence="8">ABC transporter ATP-binding protein</fullName>
    </submittedName>
</protein>
<comment type="caution">
    <text evidence="8">The sequence shown here is derived from an EMBL/GenBank/DDBJ whole genome shotgun (WGS) entry which is preliminary data.</text>
</comment>
<accession>A0A438AM47</accession>
<feature type="domain" description="ABC transporter" evidence="7">
    <location>
        <begin position="3"/>
        <end position="233"/>
    </location>
</feature>
<dbReference type="EMBL" id="RQXX01000001">
    <property type="protein sequence ID" value="RVV99667.1"/>
    <property type="molecule type" value="Genomic_DNA"/>
</dbReference>
<dbReference type="Gene3D" id="2.40.50.100">
    <property type="match status" value="1"/>
</dbReference>
<dbReference type="Gene3D" id="2.40.50.140">
    <property type="entry name" value="Nucleic acid-binding proteins"/>
    <property type="match status" value="1"/>
</dbReference>
<dbReference type="PANTHER" id="PTHR43875:SF1">
    <property type="entry name" value="OSMOPROTECTIVE COMPOUNDS UPTAKE ATP-BINDING PROTEIN GGTA"/>
    <property type="match status" value="1"/>
</dbReference>
<dbReference type="GO" id="GO:0005524">
    <property type="term" value="F:ATP binding"/>
    <property type="evidence" value="ECO:0007669"/>
    <property type="project" value="UniProtKB-KW"/>
</dbReference>
<evidence type="ECO:0000256" key="6">
    <source>
        <dbReference type="ARBA" id="ARBA00023136"/>
    </source>
</evidence>
<dbReference type="Gene3D" id="3.40.50.300">
    <property type="entry name" value="P-loop containing nucleotide triphosphate hydrolases"/>
    <property type="match status" value="1"/>
</dbReference>
<dbReference type="InterPro" id="IPR027417">
    <property type="entry name" value="P-loop_NTPase"/>
</dbReference>
<dbReference type="Pfam" id="PF00005">
    <property type="entry name" value="ABC_tran"/>
    <property type="match status" value="1"/>
</dbReference>
<keyword evidence="4" id="KW-0547">Nucleotide-binding</keyword>
<dbReference type="SUPFAM" id="SSF52540">
    <property type="entry name" value="P-loop containing nucleoside triphosphate hydrolases"/>
    <property type="match status" value="1"/>
</dbReference>
<dbReference type="SUPFAM" id="SSF50331">
    <property type="entry name" value="MOP-like"/>
    <property type="match status" value="1"/>
</dbReference>
<evidence type="ECO:0000259" key="7">
    <source>
        <dbReference type="PROSITE" id="PS50893"/>
    </source>
</evidence>
<comment type="similarity">
    <text evidence="1">Belongs to the ABC transporter superfamily.</text>
</comment>
<dbReference type="InterPro" id="IPR012340">
    <property type="entry name" value="NA-bd_OB-fold"/>
</dbReference>
<keyword evidence="3" id="KW-1003">Cell membrane</keyword>
<keyword evidence="5 8" id="KW-0067">ATP-binding</keyword>
<evidence type="ECO:0000313" key="9">
    <source>
        <dbReference type="Proteomes" id="UP000285908"/>
    </source>
</evidence>
<dbReference type="CDD" id="cd03259">
    <property type="entry name" value="ABC_Carb_Solutes_like"/>
    <property type="match status" value="1"/>
</dbReference>
<keyword evidence="6" id="KW-0472">Membrane</keyword>
<dbReference type="GO" id="GO:0016887">
    <property type="term" value="F:ATP hydrolysis activity"/>
    <property type="evidence" value="ECO:0007669"/>
    <property type="project" value="InterPro"/>
</dbReference>
<evidence type="ECO:0000313" key="8">
    <source>
        <dbReference type="EMBL" id="RVV99667.1"/>
    </source>
</evidence>
<sequence>MTLTLKDVSKVVGGRTHVYPTDLTLEKGTMNVLLGPTNAGKTTLMRLMAGLDVPTSGQVLWQGEDVTGQRVQDRKVAMVYQQFINYPSMSVYDNIASPLRLMGLDKATIDTRVRETAELMQLTPQIERRPLELSGGQQQRCALARALVKNAGLVLLDEPLANLDYKLREELRAEIPRIFEKSGSIFVYATTEPEEALLLGGNCATLWQGRVTQFGPTPSVYRQPADATTARVFSDPPMNFIEIHKTGDRIRFGTGDDVAAGARWQDLDDGTYTAGFRPNHMTLEGADGALNFDTTLVVTEITGSETFVHVDHQGTRWVGLVHGVRDLDAGRPLRVHIDPRHVYVFGTDGRLVQPAPYAEAA</sequence>
<dbReference type="PANTHER" id="PTHR43875">
    <property type="entry name" value="MALTODEXTRIN IMPORT ATP-BINDING PROTEIN MSMX"/>
    <property type="match status" value="1"/>
</dbReference>
<organism evidence="8 9">
    <name type="scientific">Mesobaculum littorinae</name>
    <dbReference type="NCBI Taxonomy" id="2486419"/>
    <lineage>
        <taxon>Bacteria</taxon>
        <taxon>Pseudomonadati</taxon>
        <taxon>Pseudomonadota</taxon>
        <taxon>Alphaproteobacteria</taxon>
        <taxon>Rhodobacterales</taxon>
        <taxon>Roseobacteraceae</taxon>
        <taxon>Mesobaculum</taxon>
    </lineage>
</organism>
<dbReference type="InterPro" id="IPR008995">
    <property type="entry name" value="Mo/tungstate-bd_C_term_dom"/>
</dbReference>
<dbReference type="Pfam" id="PF08402">
    <property type="entry name" value="TOBE_2"/>
    <property type="match status" value="1"/>
</dbReference>
<dbReference type="GO" id="GO:0055052">
    <property type="term" value="C:ATP-binding cassette (ABC) transporter complex, substrate-binding subunit-containing"/>
    <property type="evidence" value="ECO:0007669"/>
    <property type="project" value="TreeGrafter"/>
</dbReference>
<evidence type="ECO:0000256" key="2">
    <source>
        <dbReference type="ARBA" id="ARBA00022448"/>
    </source>
</evidence>
<dbReference type="SMART" id="SM00382">
    <property type="entry name" value="AAA"/>
    <property type="match status" value="1"/>
</dbReference>
<dbReference type="InterPro" id="IPR047641">
    <property type="entry name" value="ABC_transpr_MalK/UgpC-like"/>
</dbReference>
<evidence type="ECO:0000256" key="4">
    <source>
        <dbReference type="ARBA" id="ARBA00022741"/>
    </source>
</evidence>
<evidence type="ECO:0000256" key="3">
    <source>
        <dbReference type="ARBA" id="ARBA00022475"/>
    </source>
</evidence>
<keyword evidence="9" id="KW-1185">Reference proteome</keyword>
<keyword evidence="2" id="KW-0813">Transport</keyword>
<dbReference type="AlphaFoldDB" id="A0A438AM47"/>
<dbReference type="Proteomes" id="UP000285908">
    <property type="component" value="Unassembled WGS sequence"/>
</dbReference>
<dbReference type="GO" id="GO:0015408">
    <property type="term" value="F:ABC-type ferric iron transporter activity"/>
    <property type="evidence" value="ECO:0007669"/>
    <property type="project" value="InterPro"/>
</dbReference>
<evidence type="ECO:0000256" key="5">
    <source>
        <dbReference type="ARBA" id="ARBA00022840"/>
    </source>
</evidence>
<evidence type="ECO:0000256" key="1">
    <source>
        <dbReference type="ARBA" id="ARBA00005417"/>
    </source>
</evidence>
<dbReference type="OrthoDB" id="9802264at2"/>
<dbReference type="InterPro" id="IPR003593">
    <property type="entry name" value="AAA+_ATPase"/>
</dbReference>
<dbReference type="InterPro" id="IPR013611">
    <property type="entry name" value="Transp-assoc_OB_typ2"/>
</dbReference>
<dbReference type="InterPro" id="IPR003439">
    <property type="entry name" value="ABC_transporter-like_ATP-bd"/>
</dbReference>
<dbReference type="RefSeq" id="WP_127905110.1">
    <property type="nucleotide sequence ID" value="NZ_RQXX01000001.1"/>
</dbReference>
<dbReference type="PROSITE" id="PS50893">
    <property type="entry name" value="ABC_TRANSPORTER_2"/>
    <property type="match status" value="1"/>
</dbReference>